<feature type="compositionally biased region" description="Polar residues" evidence="4">
    <location>
        <begin position="474"/>
        <end position="484"/>
    </location>
</feature>
<reference evidence="6 7" key="1">
    <citation type="journal article" date="2007" name="Science">
        <title>Sea anemone genome reveals ancestral eumetazoan gene repertoire and genomic organization.</title>
        <authorList>
            <person name="Putnam N.H."/>
            <person name="Srivastava M."/>
            <person name="Hellsten U."/>
            <person name="Dirks B."/>
            <person name="Chapman J."/>
            <person name="Salamov A."/>
            <person name="Terry A."/>
            <person name="Shapiro H."/>
            <person name="Lindquist E."/>
            <person name="Kapitonov V.V."/>
            <person name="Jurka J."/>
            <person name="Genikhovich G."/>
            <person name="Grigoriev I.V."/>
            <person name="Lucas S.M."/>
            <person name="Steele R.E."/>
            <person name="Finnerty J.R."/>
            <person name="Technau U."/>
            <person name="Martindale M.Q."/>
            <person name="Rokhsar D.S."/>
        </authorList>
    </citation>
    <scope>NUCLEOTIDE SEQUENCE [LARGE SCALE GENOMIC DNA]</scope>
    <source>
        <strain evidence="7">CH2 X CH6</strain>
    </source>
</reference>
<dbReference type="PRINTS" id="PR01415">
    <property type="entry name" value="ANKYRIN"/>
</dbReference>
<evidence type="ECO:0000256" key="5">
    <source>
        <dbReference type="SAM" id="Phobius"/>
    </source>
</evidence>
<dbReference type="InterPro" id="IPR036770">
    <property type="entry name" value="Ankyrin_rpt-contain_sf"/>
</dbReference>
<feature type="compositionally biased region" description="Basic and acidic residues" evidence="4">
    <location>
        <begin position="586"/>
        <end position="596"/>
    </location>
</feature>
<dbReference type="HOGENOM" id="CLU_268774_0_0_1"/>
<feature type="transmembrane region" description="Helical" evidence="5">
    <location>
        <begin position="850"/>
        <end position="870"/>
    </location>
</feature>
<dbReference type="AlphaFoldDB" id="A7SG44"/>
<feature type="region of interest" description="Disordered" evidence="4">
    <location>
        <begin position="468"/>
        <end position="489"/>
    </location>
</feature>
<dbReference type="InterPro" id="IPR011029">
    <property type="entry name" value="DEATH-like_dom_sf"/>
</dbReference>
<dbReference type="OMA" id="RRIHING"/>
<evidence type="ECO:0000256" key="2">
    <source>
        <dbReference type="ARBA" id="ARBA00023043"/>
    </source>
</evidence>
<dbReference type="InParanoid" id="A7SG44"/>
<feature type="repeat" description="ANK" evidence="3">
    <location>
        <begin position="724"/>
        <end position="756"/>
    </location>
</feature>
<keyword evidence="7" id="KW-1185">Reference proteome</keyword>
<dbReference type="Pfam" id="PF12796">
    <property type="entry name" value="Ank_2"/>
    <property type="match status" value="1"/>
</dbReference>
<evidence type="ECO:0000313" key="7">
    <source>
        <dbReference type="Proteomes" id="UP000001593"/>
    </source>
</evidence>
<protein>
    <submittedName>
        <fullName evidence="6">Uncharacterized protein</fullName>
    </submittedName>
</protein>
<gene>
    <name evidence="6" type="ORF">NEMVEDRAFT_v1g245053</name>
</gene>
<dbReference type="PANTHER" id="PTHR24171:SF9">
    <property type="entry name" value="ANKYRIN REPEAT DOMAIN-CONTAINING PROTEIN 39"/>
    <property type="match status" value="1"/>
</dbReference>
<dbReference type="PROSITE" id="PS50088">
    <property type="entry name" value="ANK_REPEAT"/>
    <property type="match status" value="3"/>
</dbReference>
<feature type="transmembrane region" description="Helical" evidence="5">
    <location>
        <begin position="818"/>
        <end position="838"/>
    </location>
</feature>
<dbReference type="PANTHER" id="PTHR24171">
    <property type="entry name" value="ANKYRIN REPEAT DOMAIN-CONTAINING PROTEIN 39-RELATED"/>
    <property type="match status" value="1"/>
</dbReference>
<organism evidence="6 7">
    <name type="scientific">Nematostella vectensis</name>
    <name type="common">Starlet sea anemone</name>
    <dbReference type="NCBI Taxonomy" id="45351"/>
    <lineage>
        <taxon>Eukaryota</taxon>
        <taxon>Metazoa</taxon>
        <taxon>Cnidaria</taxon>
        <taxon>Anthozoa</taxon>
        <taxon>Hexacorallia</taxon>
        <taxon>Actiniaria</taxon>
        <taxon>Edwardsiidae</taxon>
        <taxon>Nematostella</taxon>
    </lineage>
</organism>
<dbReference type="SMART" id="SM00248">
    <property type="entry name" value="ANK"/>
    <property type="match status" value="4"/>
</dbReference>
<feature type="compositionally biased region" description="Basic and acidic residues" evidence="4">
    <location>
        <begin position="511"/>
        <end position="528"/>
    </location>
</feature>
<keyword evidence="5" id="KW-0812">Transmembrane</keyword>
<keyword evidence="5" id="KW-1133">Transmembrane helix</keyword>
<dbReference type="SUPFAM" id="SSF48403">
    <property type="entry name" value="Ankyrin repeat"/>
    <property type="match status" value="1"/>
</dbReference>
<evidence type="ECO:0000256" key="3">
    <source>
        <dbReference type="PROSITE-ProRule" id="PRU00023"/>
    </source>
</evidence>
<dbReference type="EMBL" id="DS469649">
    <property type="protein sequence ID" value="EDO37330.1"/>
    <property type="molecule type" value="Genomic_DNA"/>
</dbReference>
<dbReference type="Proteomes" id="UP000001593">
    <property type="component" value="Unassembled WGS sequence"/>
</dbReference>
<feature type="repeat" description="ANK" evidence="3">
    <location>
        <begin position="691"/>
        <end position="723"/>
    </location>
</feature>
<dbReference type="Gene3D" id="1.25.40.20">
    <property type="entry name" value="Ankyrin repeat-containing domain"/>
    <property type="match status" value="1"/>
</dbReference>
<feature type="compositionally biased region" description="Acidic residues" evidence="4">
    <location>
        <begin position="565"/>
        <end position="578"/>
    </location>
</feature>
<evidence type="ECO:0000313" key="6">
    <source>
        <dbReference type="EMBL" id="EDO37330.1"/>
    </source>
</evidence>
<keyword evidence="2 3" id="KW-0040">ANK repeat</keyword>
<feature type="region of interest" description="Disordered" evidence="4">
    <location>
        <begin position="565"/>
        <end position="638"/>
    </location>
</feature>
<dbReference type="InterPro" id="IPR002110">
    <property type="entry name" value="Ankyrin_rpt"/>
</dbReference>
<feature type="compositionally biased region" description="Low complexity" evidence="4">
    <location>
        <begin position="622"/>
        <end position="631"/>
    </location>
</feature>
<dbReference type="eggNOG" id="KOG0504">
    <property type="taxonomic scope" value="Eukaryota"/>
</dbReference>
<evidence type="ECO:0000256" key="1">
    <source>
        <dbReference type="ARBA" id="ARBA00022737"/>
    </source>
</evidence>
<feature type="repeat" description="ANK" evidence="3">
    <location>
        <begin position="757"/>
        <end position="789"/>
    </location>
</feature>
<proteinExistence type="predicted"/>
<dbReference type="PROSITE" id="PS50297">
    <property type="entry name" value="ANK_REP_REGION"/>
    <property type="match status" value="2"/>
</dbReference>
<keyword evidence="1" id="KW-0677">Repeat</keyword>
<name>A7SG44_NEMVE</name>
<feature type="compositionally biased region" description="Pro residues" evidence="4">
    <location>
        <begin position="602"/>
        <end position="611"/>
    </location>
</feature>
<feature type="region of interest" description="Disordered" evidence="4">
    <location>
        <begin position="502"/>
        <end position="528"/>
    </location>
</feature>
<evidence type="ECO:0000256" key="4">
    <source>
        <dbReference type="SAM" id="MobiDB-lite"/>
    </source>
</evidence>
<accession>A7SG44</accession>
<feature type="compositionally biased region" description="Basic and acidic residues" evidence="4">
    <location>
        <begin position="298"/>
        <end position="321"/>
    </location>
</feature>
<feature type="transmembrane region" description="Helical" evidence="5">
    <location>
        <begin position="1196"/>
        <end position="1216"/>
    </location>
</feature>
<feature type="region of interest" description="Disordered" evidence="4">
    <location>
        <begin position="296"/>
        <end position="321"/>
    </location>
</feature>
<feature type="transmembrane region" description="Helical" evidence="5">
    <location>
        <begin position="890"/>
        <end position="910"/>
    </location>
</feature>
<sequence>MALDAQELDFLRFQRAQIGEAVLYPLHRIKTAIGRCLHREEVRQIKRFLGQEIRNDILAKVVNSEGLMSLLDDCYGYDNLRFLERLLSKANCLDLVEMLRDWKSSSNCLNPRLFEVSDTCSYKSDSDKLKPGSHSRNRRLCLTNFYLFLTEFGYFPLWIKVNCTFNEFASLRPSIIQTLRDAFAVPAIDIGEPGLDPIIFMGVSIGKRDVLFCALVQEHIRLHIRASLQYKEIVSMLEEVNISGIYFSRKRMERGQGSSYSSLSSANESVFSDLGGLSDAAFEVFSPVQTEADFDYENDTKRDLSRTNKKKYQDKGQGTEKKPQIISKLEVKVSSPGVESATHSEKKLVRASYGVVQSLDLGNDFQEKPKNESYGSCFFVDYRNAKQVKQIHTPGKELNIKDLQTDEDRKPTKTTIGYVENPKYFIDSSQLTHTVPDTNDDSLQSQASDFAAKIPQPEPEVWYDALDSMPNDPPSRNYTKNEFNPTPEHAMKRERQPYELFRHSSSGHDSPSLERKSHPPDHELPAYKEKEDQVIPSLFMQDGEGGVKVREGNPRQSIIFMQDGADDAQAEPNTDTEDSVFGTLPRRLDSQGERGSVKFNISPPPYVPPPGYEDSLKRKSRMSLSVSSLDSRGSRGRSFRSPLLSAQSINSIYRECYIDIIDLQKEMFLSSDELNESIRYAEEKEWEKFIERSRNLITAAKNGDDNEVKALIDEGADVNFQNELGHTALMVASREGHLKVVDELMVGGADPNLQEKEKRTPLQYATLRGKKLVVQTLLQYGADITIKNTVGESALEIAYWCKHKAIMKMLLSAPKDQAMVVASVQAMVVASVEAMVVASVEAMVVASVQAMVVASVEAMVVASVKAMVVASVEAMVVASVEAMVVASVKAMVVASVEAMVVASVKAMVVASVKAMVVASVKAMVVASVEAMVVASVEAMVVASVEAMVVASVEAMVVASVEAMVVASVKAMVVASVEAMVVASVKAMVVASVKAMVVASVQAMVVASVEAMVVASVEAMVVASVKAMVVASVEAMVVASVKAMVVASVKAMVVASVEAMVVASVKAMVVASVEAMVVASVKAMVVASVKAMVVASVEAMVVASVEAMVVASVEAMVVASVEAMVVASVEAMVVASVEAMVVASVKAMVVASVEAMVVASVKAMVVASVKAMVVASVQAMVVASVEAMVVASVKAMVVASVEAMVVASVEAMVVASVKAMV</sequence>
<feature type="transmembrane region" description="Helical" evidence="5">
    <location>
        <begin position="954"/>
        <end position="974"/>
    </location>
</feature>
<keyword evidence="5" id="KW-0472">Membrane</keyword>
<feature type="transmembrane region" description="Helical" evidence="5">
    <location>
        <begin position="922"/>
        <end position="942"/>
    </location>
</feature>
<dbReference type="Gene3D" id="1.10.533.10">
    <property type="entry name" value="Death Domain, Fas"/>
    <property type="match status" value="1"/>
</dbReference>